<dbReference type="EnsemblMetazoa" id="Aqu2.1.31656_001">
    <property type="protein sequence ID" value="Aqu2.1.31656_001"/>
    <property type="gene ID" value="Aqu2.1.31656"/>
</dbReference>
<name>A0A1X7UVG1_AMPQE</name>
<reference evidence="2" key="1">
    <citation type="submission" date="2017-05" db="UniProtKB">
        <authorList>
            <consortium name="EnsemblMetazoa"/>
        </authorList>
    </citation>
    <scope>IDENTIFICATION</scope>
</reference>
<organism evidence="2">
    <name type="scientific">Amphimedon queenslandica</name>
    <name type="common">Sponge</name>
    <dbReference type="NCBI Taxonomy" id="400682"/>
    <lineage>
        <taxon>Eukaryota</taxon>
        <taxon>Metazoa</taxon>
        <taxon>Porifera</taxon>
        <taxon>Demospongiae</taxon>
        <taxon>Heteroscleromorpha</taxon>
        <taxon>Haplosclerida</taxon>
        <taxon>Niphatidae</taxon>
        <taxon>Amphimedon</taxon>
    </lineage>
</organism>
<evidence type="ECO:0000256" key="1">
    <source>
        <dbReference type="SAM" id="MobiDB-lite"/>
    </source>
</evidence>
<dbReference type="AlphaFoldDB" id="A0A1X7UVG1"/>
<accession>A0A1X7UVG1</accession>
<evidence type="ECO:0000313" key="2">
    <source>
        <dbReference type="EnsemblMetazoa" id="Aqu2.1.31656_001"/>
    </source>
</evidence>
<proteinExistence type="predicted"/>
<protein>
    <submittedName>
        <fullName evidence="2">Uncharacterized protein</fullName>
    </submittedName>
</protein>
<feature type="region of interest" description="Disordered" evidence="1">
    <location>
        <begin position="96"/>
        <end position="145"/>
    </location>
</feature>
<sequence length="145" mass="16411">MHDPIGPLIRLLGAFDQEDPNLTIDEIRDLLLDATRLLGNASAGMSQLRRKELLKSVNPGIVDLAKEDIIENAAPYLFGSDFERKMKDRAESVKLLTATSSSRPQRPPDKQFFPRNRNNLPPRGSGQANRGWQWPRKEQKPIPRS</sequence>
<dbReference type="InParanoid" id="A0A1X7UVG1"/>
<feature type="compositionally biased region" description="Basic and acidic residues" evidence="1">
    <location>
        <begin position="135"/>
        <end position="145"/>
    </location>
</feature>